<gene>
    <name evidence="1" type="ORF">QMY55_08330</name>
</gene>
<reference evidence="1 2" key="1">
    <citation type="submission" date="2023-05" db="EMBL/GenBank/DDBJ databases">
        <authorList>
            <person name="Yin Y."/>
            <person name="Lu Z."/>
        </authorList>
    </citation>
    <scope>NUCLEOTIDE SEQUENCE [LARGE SCALE GENOMIC DNA]</scope>
    <source>
        <strain evidence="1 2">ZM22</strain>
    </source>
</reference>
<dbReference type="RefSeq" id="WP_283488155.1">
    <property type="nucleotide sequence ID" value="NZ_CP125947.1"/>
</dbReference>
<evidence type="ECO:0000313" key="1">
    <source>
        <dbReference type="EMBL" id="WHS67108.1"/>
    </source>
</evidence>
<accession>A0ABY8SVQ9</accession>
<organism evidence="1 2">
    <name type="scientific">Comamonas resistens</name>
    <dbReference type="NCBI Taxonomy" id="3046670"/>
    <lineage>
        <taxon>Bacteria</taxon>
        <taxon>Pseudomonadati</taxon>
        <taxon>Pseudomonadota</taxon>
        <taxon>Betaproteobacteria</taxon>
        <taxon>Burkholderiales</taxon>
        <taxon>Comamonadaceae</taxon>
        <taxon>Comamonas</taxon>
    </lineage>
</organism>
<keyword evidence="2" id="KW-1185">Reference proteome</keyword>
<evidence type="ECO:0000313" key="2">
    <source>
        <dbReference type="Proteomes" id="UP001240697"/>
    </source>
</evidence>
<sequence length="92" mass="10249">MTQQAPQTTSEYQSTLASKCQGVARNLSYNDPVVGSAKQTLIEASHALDSSAVRVHKKRDGLLLINARGKSRYMTWRERIAYLLLGTTEIRP</sequence>
<protein>
    <submittedName>
        <fullName evidence="1">Uncharacterized protein</fullName>
    </submittedName>
</protein>
<proteinExistence type="predicted"/>
<dbReference type="EMBL" id="CP125947">
    <property type="protein sequence ID" value="WHS67108.1"/>
    <property type="molecule type" value="Genomic_DNA"/>
</dbReference>
<dbReference type="Proteomes" id="UP001240697">
    <property type="component" value="Chromosome"/>
</dbReference>
<name>A0ABY8SVQ9_9BURK</name>